<dbReference type="AlphaFoldDB" id="A0A9D1UK58"/>
<dbReference type="PANTHER" id="PTHR42953:SF1">
    <property type="entry name" value="METAL-BINDING PROTEIN HI_0362-RELATED"/>
    <property type="match status" value="1"/>
</dbReference>
<dbReference type="InterPro" id="IPR050492">
    <property type="entry name" value="Bact_metal-bind_prot9"/>
</dbReference>
<comment type="similarity">
    <text evidence="5">Belongs to the bacterial solute-binding protein 9 family.</text>
</comment>
<keyword evidence="3" id="KW-0479">Metal-binding</keyword>
<comment type="subcellular location">
    <subcellularLocation>
        <location evidence="1">Cell envelope</location>
    </subcellularLocation>
</comment>
<dbReference type="Gene3D" id="3.40.50.1980">
    <property type="entry name" value="Nitrogenase molybdenum iron protein domain"/>
    <property type="match status" value="2"/>
</dbReference>
<evidence type="ECO:0000256" key="5">
    <source>
        <dbReference type="RuleBase" id="RU003512"/>
    </source>
</evidence>
<name>A0A9D1UK58_9CORY</name>
<sequence>MINRSPLRPTAAIVAVTTATSLVACSGDGAGGAGSDSPDVLATFTIVADIAQEVAGDHLTVESLTRPGAEVHGYDPTPGDIRSAVDADIILSNGLGLENWLDKLTADSDATRVTVTEGIDPIPIEGSDDPNPHAWMSPQLVKTYVDNIADAFAEHSPEDADAFRDNAEAYKAELDDVQSTLEDGLSHLPENQRALQTCEGAFSYLARDADLTESYIWAVNSDEQITPSQIRDAASFVKDNDVPAVFCESTVDTGPKEQLVRDSGAADGGTLYVDSLTDADGDAPTYLDLIRHDTDTIVDGLGGQS</sequence>
<proteinExistence type="inferred from homology"/>
<gene>
    <name evidence="6" type="ORF">H9870_01805</name>
</gene>
<dbReference type="GO" id="GO:0007155">
    <property type="term" value="P:cell adhesion"/>
    <property type="evidence" value="ECO:0007669"/>
    <property type="project" value="InterPro"/>
</dbReference>
<evidence type="ECO:0000256" key="1">
    <source>
        <dbReference type="ARBA" id="ARBA00004196"/>
    </source>
</evidence>
<dbReference type="Pfam" id="PF01297">
    <property type="entry name" value="ZnuA"/>
    <property type="match status" value="1"/>
</dbReference>
<reference evidence="6" key="2">
    <citation type="submission" date="2021-04" db="EMBL/GenBank/DDBJ databases">
        <authorList>
            <person name="Gilroy R."/>
        </authorList>
    </citation>
    <scope>NUCLEOTIDE SEQUENCE</scope>
    <source>
        <strain evidence="6">CHK32-1732</strain>
    </source>
</reference>
<accession>A0A9D1UK58</accession>
<evidence type="ECO:0000256" key="3">
    <source>
        <dbReference type="ARBA" id="ARBA00022723"/>
    </source>
</evidence>
<protein>
    <submittedName>
        <fullName evidence="6">Zinc ABC transporter substrate-binding protein</fullName>
    </submittedName>
</protein>
<comment type="caution">
    <text evidence="6">The sequence shown here is derived from an EMBL/GenBank/DDBJ whole genome shotgun (WGS) entry which is preliminary data.</text>
</comment>
<dbReference type="PRINTS" id="PR00691">
    <property type="entry name" value="ADHESINB"/>
</dbReference>
<dbReference type="InterPro" id="IPR006128">
    <property type="entry name" value="Lipoprotein_PsaA-like"/>
</dbReference>
<evidence type="ECO:0000313" key="6">
    <source>
        <dbReference type="EMBL" id="HIW90388.1"/>
    </source>
</evidence>
<dbReference type="SUPFAM" id="SSF53807">
    <property type="entry name" value="Helical backbone' metal receptor"/>
    <property type="match status" value="1"/>
</dbReference>
<dbReference type="GO" id="GO:0030001">
    <property type="term" value="P:metal ion transport"/>
    <property type="evidence" value="ECO:0007669"/>
    <property type="project" value="InterPro"/>
</dbReference>
<dbReference type="PRINTS" id="PR00690">
    <property type="entry name" value="ADHESNFAMILY"/>
</dbReference>
<evidence type="ECO:0000256" key="2">
    <source>
        <dbReference type="ARBA" id="ARBA00022448"/>
    </source>
</evidence>
<dbReference type="Proteomes" id="UP000824190">
    <property type="component" value="Unassembled WGS sequence"/>
</dbReference>
<organism evidence="6 7">
    <name type="scientific">Candidatus Corynebacterium avicola</name>
    <dbReference type="NCBI Taxonomy" id="2838527"/>
    <lineage>
        <taxon>Bacteria</taxon>
        <taxon>Bacillati</taxon>
        <taxon>Actinomycetota</taxon>
        <taxon>Actinomycetes</taxon>
        <taxon>Mycobacteriales</taxon>
        <taxon>Corynebacteriaceae</taxon>
        <taxon>Corynebacterium</taxon>
    </lineage>
</organism>
<dbReference type="PANTHER" id="PTHR42953">
    <property type="entry name" value="HIGH-AFFINITY ZINC UPTAKE SYSTEM PROTEIN ZNUA-RELATED"/>
    <property type="match status" value="1"/>
</dbReference>
<dbReference type="PROSITE" id="PS51257">
    <property type="entry name" value="PROKAR_LIPOPROTEIN"/>
    <property type="match status" value="1"/>
</dbReference>
<keyword evidence="2 5" id="KW-0813">Transport</keyword>
<evidence type="ECO:0000256" key="4">
    <source>
        <dbReference type="ARBA" id="ARBA00022729"/>
    </source>
</evidence>
<reference evidence="6" key="1">
    <citation type="journal article" date="2021" name="PeerJ">
        <title>Extensive microbial diversity within the chicken gut microbiome revealed by metagenomics and culture.</title>
        <authorList>
            <person name="Gilroy R."/>
            <person name="Ravi A."/>
            <person name="Getino M."/>
            <person name="Pursley I."/>
            <person name="Horton D.L."/>
            <person name="Alikhan N.F."/>
            <person name="Baker D."/>
            <person name="Gharbi K."/>
            <person name="Hall N."/>
            <person name="Watson M."/>
            <person name="Adriaenssens E.M."/>
            <person name="Foster-Nyarko E."/>
            <person name="Jarju S."/>
            <person name="Secka A."/>
            <person name="Antonio M."/>
            <person name="Oren A."/>
            <person name="Chaudhuri R.R."/>
            <person name="La Ragione R."/>
            <person name="Hildebrand F."/>
            <person name="Pallen M.J."/>
        </authorList>
    </citation>
    <scope>NUCLEOTIDE SEQUENCE</scope>
    <source>
        <strain evidence="6">CHK32-1732</strain>
    </source>
</reference>
<keyword evidence="4" id="KW-0732">Signal</keyword>
<dbReference type="GO" id="GO:0030313">
    <property type="term" value="C:cell envelope"/>
    <property type="evidence" value="ECO:0007669"/>
    <property type="project" value="UniProtKB-SubCell"/>
</dbReference>
<dbReference type="GO" id="GO:0046872">
    <property type="term" value="F:metal ion binding"/>
    <property type="evidence" value="ECO:0007669"/>
    <property type="project" value="UniProtKB-KW"/>
</dbReference>
<dbReference type="EMBL" id="DXGC01000016">
    <property type="protein sequence ID" value="HIW90388.1"/>
    <property type="molecule type" value="Genomic_DNA"/>
</dbReference>
<dbReference type="InterPro" id="IPR006129">
    <property type="entry name" value="AdhesinB"/>
</dbReference>
<evidence type="ECO:0000313" key="7">
    <source>
        <dbReference type="Proteomes" id="UP000824190"/>
    </source>
</evidence>
<dbReference type="InterPro" id="IPR006127">
    <property type="entry name" value="ZnuA-like"/>
</dbReference>